<dbReference type="InterPro" id="IPR018707">
    <property type="entry name" value="LpxR"/>
</dbReference>
<proteinExistence type="predicted"/>
<evidence type="ECO:0000256" key="1">
    <source>
        <dbReference type="SAM" id="SignalP"/>
    </source>
</evidence>
<feature type="signal peptide" evidence="1">
    <location>
        <begin position="1"/>
        <end position="23"/>
    </location>
</feature>
<gene>
    <name evidence="2" type="ORF">KGQ91_00805</name>
</gene>
<dbReference type="Pfam" id="PF09982">
    <property type="entry name" value="LpxR"/>
    <property type="match status" value="1"/>
</dbReference>
<reference evidence="2 3" key="1">
    <citation type="submission" date="2021-05" db="EMBL/GenBank/DDBJ databases">
        <title>Petroleum and Energy Research Collection (APPE): ex situ preservation of microbial diversity associated with the oil industry and exploitation of its biotechnological potential.</title>
        <authorList>
            <person name="Paixao C.T.M."/>
            <person name="Gomes M.B."/>
            <person name="Oliveira V.M."/>
        </authorList>
    </citation>
    <scope>NUCLEOTIDE SEQUENCE [LARGE SCALE GENOMIC DNA]</scope>
    <source>
        <strain evidence="2 3">LIT2</strain>
    </source>
</reference>
<dbReference type="Proteomes" id="UP001319883">
    <property type="component" value="Unassembled WGS sequence"/>
</dbReference>
<keyword evidence="1" id="KW-0732">Signal</keyword>
<dbReference type="Gene3D" id="2.40.128.140">
    <property type="entry name" value="Outer membrane protein"/>
    <property type="match status" value="1"/>
</dbReference>
<accession>A0ABS7WUF3</accession>
<sequence length="327" mass="36096">MSRYVTPLALLCTGLLASPFAAATDLYSLKVSNDLFSSSEDGHYSSGVELSRTTLPEADHWSRRFADWLPGWQADDVDAVSYHLAHQIYTPNDIRRRHPRGDDRPYAGVLLGGVSFFADEEHDGWREASMLDLQLGWVGPAAGGAVLQDRVHKMTGSDDPRGWSHQLDNEPLLGVAGNKAWWWQDRLAGLEWEYGPSTSFQVGNLYDYVGGGGAIRFGEGLDKSFGIPSVAPALGGRQGFRAGGGFGWYGFLGVEGRYMAHNLLLDGNSFKDSPSVDRREWVGDLSAGAVISWDNWQIAFTSVWRTREFESQDSADHFGSITLSKWL</sequence>
<name>A0ABS7WUF3_9GAMM</name>
<organism evidence="2 3">
    <name type="scientific">Modicisalibacter tunisiensis</name>
    <dbReference type="NCBI Taxonomy" id="390637"/>
    <lineage>
        <taxon>Bacteria</taxon>
        <taxon>Pseudomonadati</taxon>
        <taxon>Pseudomonadota</taxon>
        <taxon>Gammaproteobacteria</taxon>
        <taxon>Oceanospirillales</taxon>
        <taxon>Halomonadaceae</taxon>
        <taxon>Modicisalibacter</taxon>
    </lineage>
</organism>
<dbReference type="EMBL" id="JAGXFD010000001">
    <property type="protein sequence ID" value="MBZ9566239.1"/>
    <property type="molecule type" value="Genomic_DNA"/>
</dbReference>
<evidence type="ECO:0000313" key="2">
    <source>
        <dbReference type="EMBL" id="MBZ9566239.1"/>
    </source>
</evidence>
<comment type="caution">
    <text evidence="2">The sequence shown here is derived from an EMBL/GenBank/DDBJ whole genome shotgun (WGS) entry which is preliminary data.</text>
</comment>
<evidence type="ECO:0000313" key="3">
    <source>
        <dbReference type="Proteomes" id="UP001319883"/>
    </source>
</evidence>
<dbReference type="InterPro" id="IPR037107">
    <property type="entry name" value="Put_OMP_sf"/>
</dbReference>
<keyword evidence="3" id="KW-1185">Reference proteome</keyword>
<feature type="chain" id="PRO_5047095346" evidence="1">
    <location>
        <begin position="24"/>
        <end position="327"/>
    </location>
</feature>
<protein>
    <submittedName>
        <fullName evidence="2">Lipid A deacylase LpxR family protein</fullName>
    </submittedName>
</protein>